<organism evidence="1 2">
    <name type="scientific">Streptomyces phage Blueeyedbeauty</name>
    <dbReference type="NCBI Taxonomy" id="2250336"/>
    <lineage>
        <taxon>Viruses</taxon>
        <taxon>Duplodnaviria</taxon>
        <taxon>Heunggongvirae</taxon>
        <taxon>Uroviricota</taxon>
        <taxon>Caudoviricetes</taxon>
        <taxon>Stanwilliamsviridae</taxon>
        <taxon>Loccivirinae</taxon>
        <taxon>Annadreamyvirus</taxon>
        <taxon>Annadreamyvirus blueeyedbeauty</taxon>
    </lineage>
</organism>
<dbReference type="KEGG" id="vg:55600037"/>
<evidence type="ECO:0000313" key="2">
    <source>
        <dbReference type="Proteomes" id="UP000258408"/>
    </source>
</evidence>
<gene>
    <name evidence="1" type="primary">247</name>
    <name evidence="1" type="ORF">SEA_BLUEEYEDBEAUTY_247</name>
</gene>
<dbReference type="GeneID" id="55600037"/>
<evidence type="ECO:0000313" key="1">
    <source>
        <dbReference type="EMBL" id="AXH49354.1"/>
    </source>
</evidence>
<proteinExistence type="predicted"/>
<dbReference type="Proteomes" id="UP000258408">
    <property type="component" value="Segment"/>
</dbReference>
<keyword evidence="2" id="KW-1185">Reference proteome</keyword>
<dbReference type="RefSeq" id="YP_009839408.1">
    <property type="nucleotide sequence ID" value="NC_048720.1"/>
</dbReference>
<reference evidence="1 2" key="1">
    <citation type="submission" date="2018-06" db="EMBL/GenBank/DDBJ databases">
        <authorList>
            <person name="Luttrell C.E."/>
            <person name="Myers K.N."/>
            <person name="Simpson A.N."/>
            <person name="Sulollari A."/>
            <person name="Suri N."/>
            <person name="Nayek S."/>
            <person name="Bhuiyan S."/>
            <person name="Smith B.R."/>
            <person name="Hughes L.E."/>
            <person name="Garlena R.A."/>
            <person name="Russell D.A."/>
            <person name="Pope W.H."/>
            <person name="Jacobs-Sera D."/>
            <person name="Hatfull G.F."/>
        </authorList>
    </citation>
    <scope>NUCLEOTIDE SEQUENCE [LARGE SCALE GENOMIC DNA]</scope>
</reference>
<sequence length="61" mass="6641">MMMIPAPRVEVEFPCTEKGCDGFYVPYSDGLMVCYDGHVSSLSVDDVELPVGALVPVLEEC</sequence>
<accession>A0A345L252</accession>
<name>A0A345L252_9CAUD</name>
<protein>
    <submittedName>
        <fullName evidence="1">Uncharacterized protein</fullName>
    </submittedName>
</protein>
<dbReference type="EMBL" id="MH536814">
    <property type="protein sequence ID" value="AXH49354.1"/>
    <property type="molecule type" value="Genomic_DNA"/>
</dbReference>